<name>A0A8X6RVV5_TRICX</name>
<protein>
    <recommendedName>
        <fullName evidence="5">Secreted protein</fullName>
    </recommendedName>
</protein>
<dbReference type="EMBL" id="BMAU01021229">
    <property type="protein sequence ID" value="GFY01586.1"/>
    <property type="molecule type" value="Genomic_DNA"/>
</dbReference>
<evidence type="ECO:0000313" key="4">
    <source>
        <dbReference type="Proteomes" id="UP000887159"/>
    </source>
</evidence>
<organism evidence="3 4">
    <name type="scientific">Trichonephila clavipes</name>
    <name type="common">Golden silk orbweaver</name>
    <name type="synonym">Nephila clavipes</name>
    <dbReference type="NCBI Taxonomy" id="2585209"/>
    <lineage>
        <taxon>Eukaryota</taxon>
        <taxon>Metazoa</taxon>
        <taxon>Ecdysozoa</taxon>
        <taxon>Arthropoda</taxon>
        <taxon>Chelicerata</taxon>
        <taxon>Arachnida</taxon>
        <taxon>Araneae</taxon>
        <taxon>Araneomorphae</taxon>
        <taxon>Entelegynae</taxon>
        <taxon>Araneoidea</taxon>
        <taxon>Nephilidae</taxon>
        <taxon>Trichonephila</taxon>
    </lineage>
</organism>
<evidence type="ECO:0000256" key="2">
    <source>
        <dbReference type="SAM" id="SignalP"/>
    </source>
</evidence>
<evidence type="ECO:0000256" key="1">
    <source>
        <dbReference type="SAM" id="MobiDB-lite"/>
    </source>
</evidence>
<accession>A0A8X6RVV5</accession>
<feature type="chain" id="PRO_5036505675" description="Secreted protein" evidence="2">
    <location>
        <begin position="21"/>
        <end position="125"/>
    </location>
</feature>
<sequence>MTSGLSIELLFGLYVTTHVASNATLKNNQSAKDSSCQVISVKVKSPYVWRECGGTRPKVDRREIWFGTALSRSRETISRAAEKFSFRSGFKGSGRESSQPGGQHVLPGKGKQLSKTITRRSLKHR</sequence>
<keyword evidence="2" id="KW-0732">Signal</keyword>
<keyword evidence="4" id="KW-1185">Reference proteome</keyword>
<proteinExistence type="predicted"/>
<comment type="caution">
    <text evidence="3">The sequence shown here is derived from an EMBL/GenBank/DDBJ whole genome shotgun (WGS) entry which is preliminary data.</text>
</comment>
<reference evidence="3" key="1">
    <citation type="submission" date="2020-08" db="EMBL/GenBank/DDBJ databases">
        <title>Multicomponent nature underlies the extraordinary mechanical properties of spider dragline silk.</title>
        <authorList>
            <person name="Kono N."/>
            <person name="Nakamura H."/>
            <person name="Mori M."/>
            <person name="Yoshida Y."/>
            <person name="Ohtoshi R."/>
            <person name="Malay A.D."/>
            <person name="Moran D.A.P."/>
            <person name="Tomita M."/>
            <person name="Numata K."/>
            <person name="Arakawa K."/>
        </authorList>
    </citation>
    <scope>NUCLEOTIDE SEQUENCE</scope>
</reference>
<feature type="region of interest" description="Disordered" evidence="1">
    <location>
        <begin position="88"/>
        <end position="125"/>
    </location>
</feature>
<feature type="signal peptide" evidence="2">
    <location>
        <begin position="1"/>
        <end position="20"/>
    </location>
</feature>
<gene>
    <name evidence="3" type="ORF">TNCV_2607701</name>
</gene>
<evidence type="ECO:0008006" key="5">
    <source>
        <dbReference type="Google" id="ProtNLM"/>
    </source>
</evidence>
<evidence type="ECO:0000313" key="3">
    <source>
        <dbReference type="EMBL" id="GFY01586.1"/>
    </source>
</evidence>
<dbReference type="AlphaFoldDB" id="A0A8X6RVV5"/>
<dbReference type="Proteomes" id="UP000887159">
    <property type="component" value="Unassembled WGS sequence"/>
</dbReference>